<dbReference type="AlphaFoldDB" id="A0A0K8W7C6"/>
<dbReference type="OrthoDB" id="8034930at2759"/>
<dbReference type="EMBL" id="GDHF01005360">
    <property type="protein sequence ID" value="JAI46954.1"/>
    <property type="molecule type" value="Transcribed_RNA"/>
</dbReference>
<organism evidence="1">
    <name type="scientific">Bactrocera latifrons</name>
    <name type="common">Malaysian fruit fly</name>
    <name type="synonym">Chaetodacus latifrons</name>
    <dbReference type="NCBI Taxonomy" id="174628"/>
    <lineage>
        <taxon>Eukaryota</taxon>
        <taxon>Metazoa</taxon>
        <taxon>Ecdysozoa</taxon>
        <taxon>Arthropoda</taxon>
        <taxon>Hexapoda</taxon>
        <taxon>Insecta</taxon>
        <taxon>Pterygota</taxon>
        <taxon>Neoptera</taxon>
        <taxon>Endopterygota</taxon>
        <taxon>Diptera</taxon>
        <taxon>Brachycera</taxon>
        <taxon>Muscomorpha</taxon>
        <taxon>Tephritoidea</taxon>
        <taxon>Tephritidae</taxon>
        <taxon>Bactrocera</taxon>
        <taxon>Bactrocera</taxon>
    </lineage>
</organism>
<gene>
    <name evidence="1" type="ORF">c0_g1_i1</name>
</gene>
<sequence length="268" mass="29399">MQAVENVTQDFRNAKPHKHLRLLHTRDSSSRRQATQSVPTNALVIATATYKFSSRSTKLVISFCVARQTHCLQAIRMYTEGKIHINMQQQLLLILITSFATCRAGLLALSPEDFQQAGDIKIATIVHNAPSAVSHTTFTRVHNHRDSGQTTQPQLASTVATQTTEVHQPKPSVASQPVYTPQQLSVFPTTIIKHELPKAPLLDSAAATAAAGNGGTPIANSLTHTPAHLTYSARPVVYQTLPEIKPVRKISFDESVPSPRNKQYYGTH</sequence>
<protein>
    <submittedName>
        <fullName evidence="1">Uncharacterized protein</fullName>
    </submittedName>
</protein>
<accession>A0A0K8W7C6</accession>
<reference evidence="1" key="1">
    <citation type="submission" date="2015-06" db="EMBL/GenBank/DDBJ databases">
        <authorList>
            <person name="Hoefler B.C."/>
            <person name="Straight P.D."/>
        </authorList>
    </citation>
    <scope>NUCLEOTIDE SEQUENCE</scope>
</reference>
<proteinExistence type="predicted"/>
<name>A0A0K8W7C6_BACLA</name>
<evidence type="ECO:0000313" key="1">
    <source>
        <dbReference type="EMBL" id="JAI46954.1"/>
    </source>
</evidence>